<dbReference type="SUPFAM" id="SSF56219">
    <property type="entry name" value="DNase I-like"/>
    <property type="match status" value="1"/>
</dbReference>
<sequence length="461" mass="52902">MIDVCTNPFLKITYFNAQSCSNDKAIDIHDLILEAEADMVFLTETWFKPNGDEAKIAAMVPIGYTFISAPRTTREGGGIAPFYKTAIKIVKEDKTRHSDSFEQLTVKIKTSKSYLTCVCVYRLHPKKKHGITWDQFFNDFPMLLESLNKEKELLITGDFNLHFETDNAPCVQRLKTVPEEHNLHQLVYKATHRKNHILDLLLVRELQHDIRDLCIEDKCISDHFVVSFLLKLSVPPGVKQKVKSRHLKSIDMDIFTSDIDTSLKQIECMTYMALKDSIKDILDKHAAEREISVKPRKPAPWITPAVKTAKQKQRQAERQWRKLGTQVHRDIYIHHRKNTKSIVVAEKRQYLNEKVLSSGSSKELFSLTNQLLGKEKKATLPDSVPCDKLCENLMSFFVDKINTIRSNLCLENGIQFPPCEEFHGQFLSDFKLVNESQVKEIILSSPKMSCPLDPLPSALFL</sequence>
<evidence type="ECO:0000313" key="3">
    <source>
        <dbReference type="Proteomes" id="UP000762676"/>
    </source>
</evidence>
<dbReference type="PANTHER" id="PTHR46670">
    <property type="entry name" value="ENDO/EXONUCLEASE/PHOSPHATASE DOMAIN-CONTAINING PROTEIN"/>
    <property type="match status" value="1"/>
</dbReference>
<protein>
    <submittedName>
        <fullName evidence="2">RNA-directed DNA polymerase from mobile element jockey</fullName>
    </submittedName>
</protein>
<keyword evidence="2" id="KW-0808">Transferase</keyword>
<keyword evidence="2" id="KW-0548">Nucleotidyltransferase</keyword>
<evidence type="ECO:0000259" key="1">
    <source>
        <dbReference type="Pfam" id="PF03372"/>
    </source>
</evidence>
<dbReference type="Proteomes" id="UP000762676">
    <property type="component" value="Unassembled WGS sequence"/>
</dbReference>
<evidence type="ECO:0000313" key="2">
    <source>
        <dbReference type="EMBL" id="GFS12883.1"/>
    </source>
</evidence>
<accession>A0AAV4ISX7</accession>
<proteinExistence type="predicted"/>
<dbReference type="PANTHER" id="PTHR46670:SF3">
    <property type="entry name" value="ENDONUCLEASE_EXONUCLEASE_PHOSPHATASE DOMAIN-CONTAINING PROTEIN"/>
    <property type="match status" value="1"/>
</dbReference>
<dbReference type="Pfam" id="PF03372">
    <property type="entry name" value="Exo_endo_phos"/>
    <property type="match status" value="1"/>
</dbReference>
<dbReference type="GO" id="GO:0003964">
    <property type="term" value="F:RNA-directed DNA polymerase activity"/>
    <property type="evidence" value="ECO:0007669"/>
    <property type="project" value="UniProtKB-KW"/>
</dbReference>
<dbReference type="InterPro" id="IPR036691">
    <property type="entry name" value="Endo/exonu/phosph_ase_sf"/>
</dbReference>
<feature type="domain" description="Endonuclease/exonuclease/phosphatase" evidence="1">
    <location>
        <begin position="15"/>
        <end position="162"/>
    </location>
</feature>
<dbReference type="EMBL" id="BMAT01002739">
    <property type="protein sequence ID" value="GFS12883.1"/>
    <property type="molecule type" value="Genomic_DNA"/>
</dbReference>
<dbReference type="InterPro" id="IPR005135">
    <property type="entry name" value="Endo/exonuclease/phosphatase"/>
</dbReference>
<name>A0AAV4ISX7_9GAST</name>
<reference evidence="2 3" key="1">
    <citation type="journal article" date="2021" name="Elife">
        <title>Chloroplast acquisition without the gene transfer in kleptoplastic sea slugs, Plakobranchus ocellatus.</title>
        <authorList>
            <person name="Maeda T."/>
            <person name="Takahashi S."/>
            <person name="Yoshida T."/>
            <person name="Shimamura S."/>
            <person name="Takaki Y."/>
            <person name="Nagai Y."/>
            <person name="Toyoda A."/>
            <person name="Suzuki Y."/>
            <person name="Arimoto A."/>
            <person name="Ishii H."/>
            <person name="Satoh N."/>
            <person name="Nishiyama T."/>
            <person name="Hasebe M."/>
            <person name="Maruyama T."/>
            <person name="Minagawa J."/>
            <person name="Obokata J."/>
            <person name="Shigenobu S."/>
        </authorList>
    </citation>
    <scope>NUCLEOTIDE SEQUENCE [LARGE SCALE GENOMIC DNA]</scope>
</reference>
<gene>
    <name evidence="2" type="ORF">ElyMa_001383200</name>
</gene>
<comment type="caution">
    <text evidence="2">The sequence shown here is derived from an EMBL/GenBank/DDBJ whole genome shotgun (WGS) entry which is preliminary data.</text>
</comment>
<keyword evidence="3" id="KW-1185">Reference proteome</keyword>
<organism evidence="2 3">
    <name type="scientific">Elysia marginata</name>
    <dbReference type="NCBI Taxonomy" id="1093978"/>
    <lineage>
        <taxon>Eukaryota</taxon>
        <taxon>Metazoa</taxon>
        <taxon>Spiralia</taxon>
        <taxon>Lophotrochozoa</taxon>
        <taxon>Mollusca</taxon>
        <taxon>Gastropoda</taxon>
        <taxon>Heterobranchia</taxon>
        <taxon>Euthyneura</taxon>
        <taxon>Panpulmonata</taxon>
        <taxon>Sacoglossa</taxon>
        <taxon>Placobranchoidea</taxon>
        <taxon>Plakobranchidae</taxon>
        <taxon>Elysia</taxon>
    </lineage>
</organism>
<dbReference type="Gene3D" id="3.60.10.10">
    <property type="entry name" value="Endonuclease/exonuclease/phosphatase"/>
    <property type="match status" value="1"/>
</dbReference>
<dbReference type="AlphaFoldDB" id="A0AAV4ISX7"/>
<keyword evidence="2" id="KW-0695">RNA-directed DNA polymerase</keyword>